<proteinExistence type="predicted"/>
<dbReference type="Proteomes" id="UP000656244">
    <property type="component" value="Unassembled WGS sequence"/>
</dbReference>
<dbReference type="EMBL" id="JACNMF010000004">
    <property type="protein sequence ID" value="MBC3759111.1"/>
    <property type="molecule type" value="Genomic_DNA"/>
</dbReference>
<dbReference type="RefSeq" id="WP_186562671.1">
    <property type="nucleotide sequence ID" value="NZ_JACNMF010000004.1"/>
</dbReference>
<keyword evidence="4" id="KW-1185">Reference proteome</keyword>
<dbReference type="PANTHER" id="PTHR48043:SF145">
    <property type="entry name" value="FI06409P-RELATED"/>
    <property type="match status" value="1"/>
</dbReference>
<protein>
    <submittedName>
        <fullName evidence="3">Glycosyltransferase family 1 protein</fullName>
    </submittedName>
</protein>
<dbReference type="Gene3D" id="3.40.50.2000">
    <property type="entry name" value="Glycogen Phosphorylase B"/>
    <property type="match status" value="2"/>
</dbReference>
<evidence type="ECO:0000256" key="1">
    <source>
        <dbReference type="ARBA" id="ARBA00022676"/>
    </source>
</evidence>
<dbReference type="GO" id="GO:0008194">
    <property type="term" value="F:UDP-glycosyltransferase activity"/>
    <property type="evidence" value="ECO:0007669"/>
    <property type="project" value="InterPro"/>
</dbReference>
<dbReference type="CDD" id="cd03784">
    <property type="entry name" value="GT1_Gtf-like"/>
    <property type="match status" value="1"/>
</dbReference>
<sequence length="450" mass="51881">MAHIALIITGLTGRLYSSFEMATRLEKEGHKITYLCPMDVKEKVKSIGFDYVQLPEINYNFEAKNQKNEPQTNWTKRLKNHLKHYSSHYTKGKEILGLDVYNSILNNLNPNHIIIDAELHDIIFASLNLDTKITLFTAWFNNEMRADLKLPPIRTSTIPGKGIKGSWLGILLSWTFVKLKVRARIIVNKLKFRDYRRWTLKTYALKQGMPPENIILSNLPDLFAYTNIPTISMSVAEMDFPHDPPNHFKYIGPMVYEQRELKFDKNVAKMIESVVKIKSESEKKLIYFSASSFINPEMDYINRVIKAVNNRRDWLMIVSLGGKLNPSEFASVATENVYILSWAPQLQVLNQADCCITHCGANSLNECIYFGVPMLAYSGKYFEQSGNAARIHFHKLGIMGDKDKDSPKIIEKNLERVLDDPTFKNNATHYKKICKDYKERRLSTILKIEV</sequence>
<keyword evidence="2" id="KW-0808">Transferase</keyword>
<accession>A0A923KGU9</accession>
<reference evidence="3" key="1">
    <citation type="submission" date="2020-08" db="EMBL/GenBank/DDBJ databases">
        <title>Hyunsoonleella sp. strain SJ7 genome sequencing and assembly.</title>
        <authorList>
            <person name="Kim I."/>
        </authorList>
    </citation>
    <scope>NUCLEOTIDE SEQUENCE</scope>
    <source>
        <strain evidence="3">SJ7</strain>
    </source>
</reference>
<dbReference type="AlphaFoldDB" id="A0A923KGU9"/>
<dbReference type="PANTHER" id="PTHR48043">
    <property type="entry name" value="EG:EG0003.4 PROTEIN-RELATED"/>
    <property type="match status" value="1"/>
</dbReference>
<comment type="caution">
    <text evidence="3">The sequence shown here is derived from an EMBL/GenBank/DDBJ whole genome shotgun (WGS) entry which is preliminary data.</text>
</comment>
<dbReference type="SUPFAM" id="SSF53756">
    <property type="entry name" value="UDP-Glycosyltransferase/glycogen phosphorylase"/>
    <property type="match status" value="1"/>
</dbReference>
<dbReference type="Pfam" id="PF00201">
    <property type="entry name" value="UDPGT"/>
    <property type="match status" value="1"/>
</dbReference>
<dbReference type="InterPro" id="IPR002213">
    <property type="entry name" value="UDP_glucos_trans"/>
</dbReference>
<evidence type="ECO:0000256" key="2">
    <source>
        <dbReference type="ARBA" id="ARBA00022679"/>
    </source>
</evidence>
<organism evidence="3 4">
    <name type="scientific">Hyunsoonleella aquatilis</name>
    <dbReference type="NCBI Taxonomy" id="2762758"/>
    <lineage>
        <taxon>Bacteria</taxon>
        <taxon>Pseudomonadati</taxon>
        <taxon>Bacteroidota</taxon>
        <taxon>Flavobacteriia</taxon>
        <taxon>Flavobacteriales</taxon>
        <taxon>Flavobacteriaceae</taxon>
    </lineage>
</organism>
<dbReference type="InterPro" id="IPR050271">
    <property type="entry name" value="UDP-glycosyltransferase"/>
</dbReference>
<evidence type="ECO:0000313" key="4">
    <source>
        <dbReference type="Proteomes" id="UP000656244"/>
    </source>
</evidence>
<name>A0A923KGU9_9FLAO</name>
<evidence type="ECO:0000313" key="3">
    <source>
        <dbReference type="EMBL" id="MBC3759111.1"/>
    </source>
</evidence>
<gene>
    <name evidence="3" type="ORF">H7U19_11885</name>
</gene>
<keyword evidence="1" id="KW-0328">Glycosyltransferase</keyword>